<evidence type="ECO:0000256" key="2">
    <source>
        <dbReference type="SAM" id="SignalP"/>
    </source>
</evidence>
<feature type="region of interest" description="Disordered" evidence="1">
    <location>
        <begin position="277"/>
        <end position="328"/>
    </location>
</feature>
<dbReference type="InterPro" id="IPR013228">
    <property type="entry name" value="PE-PPE_C"/>
</dbReference>
<evidence type="ECO:0000313" key="5">
    <source>
        <dbReference type="Proteomes" id="UP000466554"/>
    </source>
</evidence>
<gene>
    <name evidence="4" type="ORF">MPRF_40380</name>
</gene>
<evidence type="ECO:0000313" key="4">
    <source>
        <dbReference type="EMBL" id="BBY77139.1"/>
    </source>
</evidence>
<dbReference type="Pfam" id="PF08237">
    <property type="entry name" value="PE-PPE"/>
    <property type="match status" value="1"/>
</dbReference>
<accession>A0A7I7U957</accession>
<keyword evidence="2" id="KW-0732">Signal</keyword>
<feature type="compositionally biased region" description="Acidic residues" evidence="1">
    <location>
        <begin position="363"/>
        <end position="383"/>
    </location>
</feature>
<dbReference type="SUPFAM" id="SSF53474">
    <property type="entry name" value="alpha/beta-Hydrolases"/>
    <property type="match status" value="1"/>
</dbReference>
<dbReference type="AlphaFoldDB" id="A0A7I7U957"/>
<feature type="domain" description="PE-PPE" evidence="3">
    <location>
        <begin position="92"/>
        <end position="271"/>
    </location>
</feature>
<dbReference type="EMBL" id="AP022598">
    <property type="protein sequence ID" value="BBY77139.1"/>
    <property type="molecule type" value="Genomic_DNA"/>
</dbReference>
<dbReference type="Gene3D" id="3.40.50.1820">
    <property type="entry name" value="alpha/beta hydrolase"/>
    <property type="match status" value="1"/>
</dbReference>
<dbReference type="Proteomes" id="UP000466554">
    <property type="component" value="Chromosome"/>
</dbReference>
<organism evidence="4 5">
    <name type="scientific">Mycolicibacterium parafortuitum</name>
    <name type="common">Mycobacterium parafortuitum</name>
    <dbReference type="NCBI Taxonomy" id="39692"/>
    <lineage>
        <taxon>Bacteria</taxon>
        <taxon>Bacillati</taxon>
        <taxon>Actinomycetota</taxon>
        <taxon>Actinomycetes</taxon>
        <taxon>Mycobacteriales</taxon>
        <taxon>Mycobacteriaceae</taxon>
        <taxon>Mycolicibacterium</taxon>
    </lineage>
</organism>
<protein>
    <recommendedName>
        <fullName evidence="3">PE-PPE domain-containing protein</fullName>
    </recommendedName>
</protein>
<feature type="region of interest" description="Disordered" evidence="1">
    <location>
        <begin position="363"/>
        <end position="420"/>
    </location>
</feature>
<feature type="signal peptide" evidence="2">
    <location>
        <begin position="1"/>
        <end position="34"/>
    </location>
</feature>
<feature type="chain" id="PRO_5038953062" description="PE-PPE domain-containing protein" evidence="2">
    <location>
        <begin position="35"/>
        <end position="420"/>
    </location>
</feature>
<sequence length="420" mass="44735">MGTRHRAGTRKRRRSASGIAAALAVPLVALPVGMADASAAATQEHSATYEYFPTEPTRVLTLSLLPGGNDDDLQGVMCESPRTCKNVVYSRASTPSAVAVLDTVLRDGTDGKQIVFAYSQGARVAAAWMREHGATEGVPGPENLSFVLMGNPARKYNGSDKLRGSDVFPDLGYRIIDVSQEYDMASDFPDDTTNLLAMLNSTAAFFLTHQDYEPVDIYDPANYVWTEGDITYVFVPTKTLPLLQPLRWFGLGFVADMLNPSLKEIVDRAYDRSYLPAQPGLPAAPDPEPEGPQQDSARAEATLVQSTAARTEPVRGKSVRALEPAAVEADDEVVDVVTEDVVDSDGLVDSDDVVVDDVIDGDDVVIDEDEAAEDADVADEADTATDTGTDTDTATESDADADATSAKPVDTGDSSTGGDE</sequence>
<name>A0A7I7U957_MYCPF</name>
<evidence type="ECO:0000259" key="3">
    <source>
        <dbReference type="Pfam" id="PF08237"/>
    </source>
</evidence>
<reference evidence="4 5" key="1">
    <citation type="journal article" date="2019" name="Emerg. Microbes Infect.">
        <title>Comprehensive subspecies identification of 175 nontuberculous mycobacteria species based on 7547 genomic profiles.</title>
        <authorList>
            <person name="Matsumoto Y."/>
            <person name="Kinjo T."/>
            <person name="Motooka D."/>
            <person name="Nabeya D."/>
            <person name="Jung N."/>
            <person name="Uechi K."/>
            <person name="Horii T."/>
            <person name="Iida T."/>
            <person name="Fujita J."/>
            <person name="Nakamura S."/>
        </authorList>
    </citation>
    <scope>NUCLEOTIDE SEQUENCE [LARGE SCALE GENOMIC DNA]</scope>
    <source>
        <strain evidence="4 5">JCM 6367</strain>
    </source>
</reference>
<dbReference type="RefSeq" id="WP_163767313.1">
    <property type="nucleotide sequence ID" value="NZ_AP022598.1"/>
</dbReference>
<dbReference type="InterPro" id="IPR029058">
    <property type="entry name" value="AB_hydrolase_fold"/>
</dbReference>
<proteinExistence type="predicted"/>
<evidence type="ECO:0000256" key="1">
    <source>
        <dbReference type="SAM" id="MobiDB-lite"/>
    </source>
</evidence>